<evidence type="ECO:0000256" key="1">
    <source>
        <dbReference type="ARBA" id="ARBA00004141"/>
    </source>
</evidence>
<comment type="similarity">
    <text evidence="2">Belongs to the GtrA family.</text>
</comment>
<evidence type="ECO:0000256" key="6">
    <source>
        <dbReference type="SAM" id="MobiDB-lite"/>
    </source>
</evidence>
<evidence type="ECO:0000259" key="8">
    <source>
        <dbReference type="Pfam" id="PF04138"/>
    </source>
</evidence>
<accession>A0ABW7Y626</accession>
<dbReference type="PANTHER" id="PTHR38459">
    <property type="entry name" value="PROPHAGE BACTOPRENOL-LINKED GLUCOSE TRANSLOCASE HOMOLOG"/>
    <property type="match status" value="1"/>
</dbReference>
<evidence type="ECO:0000313" key="9">
    <source>
        <dbReference type="EMBL" id="MFI5677817.1"/>
    </source>
</evidence>
<dbReference type="Pfam" id="PF04138">
    <property type="entry name" value="GtrA_DPMS_TM"/>
    <property type="match status" value="1"/>
</dbReference>
<feature type="domain" description="GtrA/DPMS transmembrane" evidence="8">
    <location>
        <begin position="20"/>
        <end position="143"/>
    </location>
</feature>
<feature type="transmembrane region" description="Helical" evidence="7">
    <location>
        <begin position="48"/>
        <end position="66"/>
    </location>
</feature>
<dbReference type="Proteomes" id="UP001612415">
    <property type="component" value="Unassembled WGS sequence"/>
</dbReference>
<organism evidence="9 10">
    <name type="scientific">Streptomyces cellulosae</name>
    <dbReference type="NCBI Taxonomy" id="1968"/>
    <lineage>
        <taxon>Bacteria</taxon>
        <taxon>Bacillati</taxon>
        <taxon>Actinomycetota</taxon>
        <taxon>Actinomycetes</taxon>
        <taxon>Kitasatosporales</taxon>
        <taxon>Streptomycetaceae</taxon>
        <taxon>Streptomyces</taxon>
    </lineage>
</organism>
<keyword evidence="5 7" id="KW-0472">Membrane</keyword>
<evidence type="ECO:0000256" key="5">
    <source>
        <dbReference type="ARBA" id="ARBA00023136"/>
    </source>
</evidence>
<evidence type="ECO:0000313" key="10">
    <source>
        <dbReference type="Proteomes" id="UP001612415"/>
    </source>
</evidence>
<keyword evidence="3 7" id="KW-0812">Transmembrane</keyword>
<dbReference type="InterPro" id="IPR051401">
    <property type="entry name" value="GtrA_CellWall_Glycosyl"/>
</dbReference>
<feature type="region of interest" description="Disordered" evidence="6">
    <location>
        <begin position="160"/>
        <end position="183"/>
    </location>
</feature>
<dbReference type="EMBL" id="JBITDC010000009">
    <property type="protein sequence ID" value="MFI5677817.1"/>
    <property type="molecule type" value="Genomic_DNA"/>
</dbReference>
<evidence type="ECO:0000256" key="4">
    <source>
        <dbReference type="ARBA" id="ARBA00022989"/>
    </source>
</evidence>
<dbReference type="RefSeq" id="WP_398658408.1">
    <property type="nucleotide sequence ID" value="NZ_JBITDC010000009.1"/>
</dbReference>
<evidence type="ECO:0000256" key="2">
    <source>
        <dbReference type="ARBA" id="ARBA00009399"/>
    </source>
</evidence>
<feature type="transmembrane region" description="Helical" evidence="7">
    <location>
        <begin position="117"/>
        <end position="136"/>
    </location>
</feature>
<dbReference type="InterPro" id="IPR007267">
    <property type="entry name" value="GtrA_DPMS_TM"/>
</dbReference>
<evidence type="ECO:0000256" key="7">
    <source>
        <dbReference type="SAM" id="Phobius"/>
    </source>
</evidence>
<reference evidence="9 10" key="1">
    <citation type="submission" date="2024-10" db="EMBL/GenBank/DDBJ databases">
        <title>The Natural Products Discovery Center: Release of the First 8490 Sequenced Strains for Exploring Actinobacteria Biosynthetic Diversity.</title>
        <authorList>
            <person name="Kalkreuter E."/>
            <person name="Kautsar S.A."/>
            <person name="Yang D."/>
            <person name="Bader C.D."/>
            <person name="Teijaro C.N."/>
            <person name="Fluegel L."/>
            <person name="Davis C.M."/>
            <person name="Simpson J.R."/>
            <person name="Lauterbach L."/>
            <person name="Steele A.D."/>
            <person name="Gui C."/>
            <person name="Meng S."/>
            <person name="Li G."/>
            <person name="Viehrig K."/>
            <person name="Ye F."/>
            <person name="Su P."/>
            <person name="Kiefer A.F."/>
            <person name="Nichols A."/>
            <person name="Cepeda A.J."/>
            <person name="Yan W."/>
            <person name="Fan B."/>
            <person name="Jiang Y."/>
            <person name="Adhikari A."/>
            <person name="Zheng C.-J."/>
            <person name="Schuster L."/>
            <person name="Cowan T.M."/>
            <person name="Smanski M.J."/>
            <person name="Chevrette M.G."/>
            <person name="De Carvalho L.P.S."/>
            <person name="Shen B."/>
        </authorList>
    </citation>
    <scope>NUCLEOTIDE SEQUENCE [LARGE SCALE GENOMIC DNA]</scope>
    <source>
        <strain evidence="9 10">NPDC051599</strain>
    </source>
</reference>
<dbReference type="PANTHER" id="PTHR38459:SF1">
    <property type="entry name" value="PROPHAGE BACTOPRENOL-LINKED GLUCOSE TRANSLOCASE HOMOLOG"/>
    <property type="match status" value="1"/>
</dbReference>
<name>A0ABW7Y626_STRCE</name>
<sequence>MSGRHALPSRLGGLYREIAKFGLVGLSGFVINLAVFNVIRSLAQWPTVRASVLATACAIVGNYLGLRYFTYRDRGQDDRIGRQKELGLFLFFSAIGLVIENAVLYTTTYGFGWDSTLANNACKFLGIGIATLFRFWSYRTWVFRPGGPLPEKAAAVARGGPHAVRTPSAAPPEPVLNGSWQSS</sequence>
<feature type="transmembrane region" description="Helical" evidence="7">
    <location>
        <begin position="86"/>
        <end position="105"/>
    </location>
</feature>
<evidence type="ECO:0000256" key="3">
    <source>
        <dbReference type="ARBA" id="ARBA00022692"/>
    </source>
</evidence>
<gene>
    <name evidence="9" type="ORF">ACIA8P_24640</name>
</gene>
<keyword evidence="10" id="KW-1185">Reference proteome</keyword>
<comment type="caution">
    <text evidence="9">The sequence shown here is derived from an EMBL/GenBank/DDBJ whole genome shotgun (WGS) entry which is preliminary data.</text>
</comment>
<proteinExistence type="inferred from homology"/>
<keyword evidence="4 7" id="KW-1133">Transmembrane helix</keyword>
<protein>
    <submittedName>
        <fullName evidence="9">GtrA family protein</fullName>
    </submittedName>
</protein>
<feature type="transmembrane region" description="Helical" evidence="7">
    <location>
        <begin position="21"/>
        <end position="42"/>
    </location>
</feature>
<comment type="subcellular location">
    <subcellularLocation>
        <location evidence="1">Membrane</location>
        <topology evidence="1">Multi-pass membrane protein</topology>
    </subcellularLocation>
</comment>